<reference evidence="1 2" key="1">
    <citation type="submission" date="2015-07" db="EMBL/GenBank/DDBJ databases">
        <title>The genome of Pseudoloma neurophilia, a relevant intracellular parasite of the zebrafish.</title>
        <authorList>
            <person name="Ndikumana S."/>
            <person name="Pelin A."/>
            <person name="Sanders J."/>
            <person name="Corradi N."/>
        </authorList>
    </citation>
    <scope>NUCLEOTIDE SEQUENCE [LARGE SCALE GENOMIC DNA]</scope>
    <source>
        <strain evidence="1 2">MK1</strain>
    </source>
</reference>
<name>A0A0R0LS34_9MICR</name>
<comment type="caution">
    <text evidence="1">The sequence shown here is derived from an EMBL/GenBank/DDBJ whole genome shotgun (WGS) entry which is preliminary data.</text>
</comment>
<dbReference type="VEuPathDB" id="MicrosporidiaDB:M153_12672000591"/>
<proteinExistence type="predicted"/>
<dbReference type="AlphaFoldDB" id="A0A0R0LS34"/>
<gene>
    <name evidence="1" type="ORF">M153_12672000591</name>
</gene>
<organism evidence="1 2">
    <name type="scientific">Pseudoloma neurophilia</name>
    <dbReference type="NCBI Taxonomy" id="146866"/>
    <lineage>
        <taxon>Eukaryota</taxon>
        <taxon>Fungi</taxon>
        <taxon>Fungi incertae sedis</taxon>
        <taxon>Microsporidia</taxon>
        <taxon>Pseudoloma</taxon>
    </lineage>
</organism>
<dbReference type="EMBL" id="LGUB01001238">
    <property type="protein sequence ID" value="KRH92072.1"/>
    <property type="molecule type" value="Genomic_DNA"/>
</dbReference>
<evidence type="ECO:0000313" key="1">
    <source>
        <dbReference type="EMBL" id="KRH92072.1"/>
    </source>
</evidence>
<accession>A0A0R0LS34</accession>
<feature type="non-terminal residue" evidence="1">
    <location>
        <position position="197"/>
    </location>
</feature>
<keyword evidence="2" id="KW-1185">Reference proteome</keyword>
<protein>
    <submittedName>
        <fullName evidence="1">Uncharacterized protein</fullName>
    </submittedName>
</protein>
<sequence>MTAKYDELFFFQDCAQLQFNNTVLQLIPENNEKFCENYETISVQDLKNDKKKGLPIHLFDTHGLLGQLTISDETILLFVHSGQLVYDIKNVKIYKIEEIRTVNLTNIFKILNKKLTKNLIKSEIFSVNKETKTFLQFFKDTPFHFSYTEIEDEKYLWNEFMIGEIKQSECIKILGDRKITRINGSKQSEQTKQKNQL</sequence>
<evidence type="ECO:0000313" key="2">
    <source>
        <dbReference type="Proteomes" id="UP000051530"/>
    </source>
</evidence>
<dbReference type="Proteomes" id="UP000051530">
    <property type="component" value="Unassembled WGS sequence"/>
</dbReference>